<evidence type="ECO:0000313" key="1">
    <source>
        <dbReference type="EMBL" id="KAI4342222.1"/>
    </source>
</evidence>
<dbReference type="Proteomes" id="UP001057402">
    <property type="component" value="Chromosome 7"/>
</dbReference>
<dbReference type="EMBL" id="CM042886">
    <property type="protein sequence ID" value="KAI4342222.1"/>
    <property type="molecule type" value="Genomic_DNA"/>
</dbReference>
<name>A0ACB9NZY4_9MYRT</name>
<keyword evidence="2" id="KW-1185">Reference proteome</keyword>
<sequence>MMANRVNQAPLVIRDENFVKPAAIDAKAKGAKTALKKGGAGGSIVRRKALKDITNKSSVKSEISLRKNIQVQCKEEFNIADEGFLHDHKKCIKEREAALNHFDLNLVLPGHDSTLAKDKQLKSKEAKLKVDFDSFRCYPDPVELLVPSLVDFAKESTSPTSPLGSPLKHDASVIHDNDFFWEFAEVELTLKQEIDA</sequence>
<gene>
    <name evidence="1" type="ORF">MLD38_026870</name>
</gene>
<protein>
    <submittedName>
        <fullName evidence="1">Uncharacterized protein</fullName>
    </submittedName>
</protein>
<reference evidence="2" key="1">
    <citation type="journal article" date="2023" name="Front. Plant Sci.">
        <title>Chromosomal-level genome assembly of Melastoma candidum provides insights into trichome evolution.</title>
        <authorList>
            <person name="Zhong Y."/>
            <person name="Wu W."/>
            <person name="Sun C."/>
            <person name="Zou P."/>
            <person name="Liu Y."/>
            <person name="Dai S."/>
            <person name="Zhou R."/>
        </authorList>
    </citation>
    <scope>NUCLEOTIDE SEQUENCE [LARGE SCALE GENOMIC DNA]</scope>
</reference>
<comment type="caution">
    <text evidence="1">The sequence shown here is derived from an EMBL/GenBank/DDBJ whole genome shotgun (WGS) entry which is preliminary data.</text>
</comment>
<organism evidence="1 2">
    <name type="scientific">Melastoma candidum</name>
    <dbReference type="NCBI Taxonomy" id="119954"/>
    <lineage>
        <taxon>Eukaryota</taxon>
        <taxon>Viridiplantae</taxon>
        <taxon>Streptophyta</taxon>
        <taxon>Embryophyta</taxon>
        <taxon>Tracheophyta</taxon>
        <taxon>Spermatophyta</taxon>
        <taxon>Magnoliopsida</taxon>
        <taxon>eudicotyledons</taxon>
        <taxon>Gunneridae</taxon>
        <taxon>Pentapetalae</taxon>
        <taxon>rosids</taxon>
        <taxon>malvids</taxon>
        <taxon>Myrtales</taxon>
        <taxon>Melastomataceae</taxon>
        <taxon>Melastomatoideae</taxon>
        <taxon>Melastomateae</taxon>
        <taxon>Melastoma</taxon>
    </lineage>
</organism>
<accession>A0ACB9NZY4</accession>
<evidence type="ECO:0000313" key="2">
    <source>
        <dbReference type="Proteomes" id="UP001057402"/>
    </source>
</evidence>
<proteinExistence type="predicted"/>